<evidence type="ECO:0000256" key="2">
    <source>
        <dbReference type="ARBA" id="ARBA00022525"/>
    </source>
</evidence>
<keyword evidence="2" id="KW-0964">Secreted</keyword>
<proteinExistence type="predicted"/>
<dbReference type="InterPro" id="IPR001881">
    <property type="entry name" value="EGF-like_Ca-bd_dom"/>
</dbReference>
<dbReference type="SMART" id="SM00179">
    <property type="entry name" value="EGF_CA"/>
    <property type="match status" value="3"/>
</dbReference>
<dbReference type="PROSITE" id="PS50234">
    <property type="entry name" value="VWFA"/>
    <property type="match status" value="2"/>
</dbReference>
<keyword evidence="5" id="KW-0677">Repeat</keyword>
<organism evidence="10">
    <name type="scientific">Petromyzon marinus</name>
    <name type="common">Sea lamprey</name>
    <dbReference type="NCBI Taxonomy" id="7757"/>
    <lineage>
        <taxon>Eukaryota</taxon>
        <taxon>Metazoa</taxon>
        <taxon>Chordata</taxon>
        <taxon>Craniata</taxon>
        <taxon>Vertebrata</taxon>
        <taxon>Cyclostomata</taxon>
        <taxon>Hyperoartia</taxon>
        <taxon>Petromyzontiformes</taxon>
        <taxon>Petromyzontidae</taxon>
        <taxon>Petromyzon</taxon>
    </lineage>
</organism>
<protein>
    <submittedName>
        <fullName evidence="10">Matrilin 4</fullName>
    </submittedName>
</protein>
<dbReference type="Pfam" id="PF00092">
    <property type="entry name" value="VWA"/>
    <property type="match status" value="2"/>
</dbReference>
<dbReference type="InterPro" id="IPR036337">
    <property type="entry name" value="Matrilin_CC_sf"/>
</dbReference>
<comment type="subcellular location">
    <subcellularLocation>
        <location evidence="1">Secreted</location>
    </subcellularLocation>
</comment>
<dbReference type="InterPro" id="IPR036465">
    <property type="entry name" value="vWFA_dom_sf"/>
</dbReference>
<dbReference type="GeneTree" id="ENSGT00940000157086"/>
<keyword evidence="4" id="KW-0732">Signal</keyword>
<name>S4RLR6_PETMA</name>
<reference evidence="10" key="1">
    <citation type="submission" date="2025-08" db="UniProtKB">
        <authorList>
            <consortium name="Ensembl"/>
        </authorList>
    </citation>
    <scope>IDENTIFICATION</scope>
</reference>
<dbReference type="CDD" id="cd00054">
    <property type="entry name" value="EGF_CA"/>
    <property type="match status" value="1"/>
</dbReference>
<dbReference type="SUPFAM" id="SSF57184">
    <property type="entry name" value="Growth factor receptor domain"/>
    <property type="match status" value="1"/>
</dbReference>
<evidence type="ECO:0000313" key="10">
    <source>
        <dbReference type="Ensembl" id="ENSPMAP00000006152.1"/>
    </source>
</evidence>
<evidence type="ECO:0000256" key="4">
    <source>
        <dbReference type="ARBA" id="ARBA00022729"/>
    </source>
</evidence>
<dbReference type="FunFam" id="2.10.25.10:FF:000041">
    <property type="entry name" value="matrilin-2 isoform X1"/>
    <property type="match status" value="1"/>
</dbReference>
<dbReference type="Pfam" id="PF07645">
    <property type="entry name" value="EGF_CA"/>
    <property type="match status" value="1"/>
</dbReference>
<dbReference type="GO" id="GO:0005509">
    <property type="term" value="F:calcium ion binding"/>
    <property type="evidence" value="ECO:0007669"/>
    <property type="project" value="InterPro"/>
</dbReference>
<dbReference type="Pfam" id="PF14670">
    <property type="entry name" value="FXa_inhibition"/>
    <property type="match status" value="2"/>
</dbReference>
<dbReference type="Gene3D" id="2.10.25.10">
    <property type="entry name" value="Laminin"/>
    <property type="match status" value="4"/>
</dbReference>
<keyword evidence="6" id="KW-0175">Coiled coil</keyword>
<dbReference type="Gene3D" id="3.40.50.410">
    <property type="entry name" value="von Willebrand factor, type A domain"/>
    <property type="match status" value="2"/>
</dbReference>
<accession>S4RLR6</accession>
<dbReference type="PROSITE" id="PS01186">
    <property type="entry name" value="EGF_2"/>
    <property type="match status" value="3"/>
</dbReference>
<dbReference type="Ensembl" id="ENSPMAT00000006181.1">
    <property type="protein sequence ID" value="ENSPMAP00000006152.1"/>
    <property type="gene ID" value="ENSPMAG00000005565.1"/>
</dbReference>
<dbReference type="PANTHER" id="PTHR24020:SF87">
    <property type="entry name" value="COLLAGEN ALPHA-1(VI) CHAIN-LIKE"/>
    <property type="match status" value="1"/>
</dbReference>
<dbReference type="SMART" id="SM00327">
    <property type="entry name" value="VWA"/>
    <property type="match status" value="2"/>
</dbReference>
<dbReference type="InterPro" id="IPR050525">
    <property type="entry name" value="ECM_Assembly_Org"/>
</dbReference>
<dbReference type="PANTHER" id="PTHR24020">
    <property type="entry name" value="COLLAGEN ALPHA"/>
    <property type="match status" value="1"/>
</dbReference>
<dbReference type="InterPro" id="IPR049883">
    <property type="entry name" value="NOTCH1_EGF-like"/>
</dbReference>
<dbReference type="Gene3D" id="1.20.5.30">
    <property type="match status" value="1"/>
</dbReference>
<dbReference type="GO" id="GO:0005576">
    <property type="term" value="C:extracellular region"/>
    <property type="evidence" value="ECO:0007669"/>
    <property type="project" value="UniProtKB-SubCell"/>
</dbReference>
<dbReference type="HOGENOM" id="CLU_008905_7_0_1"/>
<feature type="domain" description="VWFA" evidence="9">
    <location>
        <begin position="23"/>
        <end position="198"/>
    </location>
</feature>
<keyword evidence="7" id="KW-1015">Disulfide bond</keyword>
<keyword evidence="3" id="KW-0245">EGF-like domain</keyword>
<evidence type="ECO:0000256" key="1">
    <source>
        <dbReference type="ARBA" id="ARBA00004613"/>
    </source>
</evidence>
<dbReference type="STRING" id="7757.ENSPMAP00000006152"/>
<evidence type="ECO:0000256" key="8">
    <source>
        <dbReference type="ARBA" id="ARBA00023180"/>
    </source>
</evidence>
<evidence type="ECO:0000256" key="7">
    <source>
        <dbReference type="ARBA" id="ARBA00023157"/>
    </source>
</evidence>
<dbReference type="InterPro" id="IPR000742">
    <property type="entry name" value="EGF"/>
</dbReference>
<feature type="domain" description="VWFA" evidence="9">
    <location>
        <begin position="418"/>
        <end position="593"/>
    </location>
</feature>
<keyword evidence="8" id="KW-0325">Glycoprotein</keyword>
<sequence>CTACTENPNADTLGPVCASKSVDLIFIIDSSRSVRPREFEKMKLFITAIIGNLDIGPDATRVGLIKYGSTVHHEFSLATHRHKAEMVTAVEAMEPLATGTMTGLAIEYAMTVAFTEAEGARPARSRVPRIAIVVTDGRPQDQVRDVAERARRAGIEIYAIGVDRADPLSLRLIASEPADQHTYYVESFDVIEKLSTKFQDKFCGPDICALVAHGCEHRCVSGGGGTYTCRCDNGYELKEDGKSCRLVDPCALEGHGCEHECFGEGGVVRCRCMDGFVLDVDKKSCRIADPCTLGEHGCEHRCVSTPDSYFCKCDEGFVLNDDERTCSIADPCVRGDHRCEHHCVPKGGGAFECECNVGFALNDDRRTCRALGTAVARAQNNNNNASAFNNRFGIILPFESTAQKTSTSLAECRVSHTDLVFVIDSSKSITPENFELVKGFVGQIVGSLDVAPERSRVGLVQFSHRVHPEFPLGRHSNAAGVLGAVAALRYVGKGTSTGQALRHLALKSFSEGEGARAPSQNVTRVAVVFTDGRAQDNITEWASKLKEMDVTVYAVGIGKAVESELREIASDPDKDHFYYSTDFSAISRIAEKLKLRICAEEVKKSLSVSDPCHCEAALEFRKHVLSLIENLQQ</sequence>
<dbReference type="InterPro" id="IPR009030">
    <property type="entry name" value="Growth_fac_rcpt_cys_sf"/>
</dbReference>
<evidence type="ECO:0000256" key="6">
    <source>
        <dbReference type="ARBA" id="ARBA00023054"/>
    </source>
</evidence>
<reference evidence="10" key="2">
    <citation type="submission" date="2025-09" db="UniProtKB">
        <authorList>
            <consortium name="Ensembl"/>
        </authorList>
    </citation>
    <scope>IDENTIFICATION</scope>
</reference>
<dbReference type="InterPro" id="IPR002035">
    <property type="entry name" value="VWF_A"/>
</dbReference>
<dbReference type="AlphaFoldDB" id="S4RLR6"/>
<dbReference type="SMART" id="SM00181">
    <property type="entry name" value="EGF"/>
    <property type="match status" value="4"/>
</dbReference>
<dbReference type="PRINTS" id="PR00453">
    <property type="entry name" value="VWFADOMAIN"/>
</dbReference>
<dbReference type="SUPFAM" id="SSF57196">
    <property type="entry name" value="EGF/Laminin"/>
    <property type="match status" value="1"/>
</dbReference>
<evidence type="ECO:0000256" key="5">
    <source>
        <dbReference type="ARBA" id="ARBA00022737"/>
    </source>
</evidence>
<dbReference type="OMA" id="RSCSMID"/>
<dbReference type="SUPFAM" id="SSF53300">
    <property type="entry name" value="vWA-like"/>
    <property type="match status" value="2"/>
</dbReference>
<dbReference type="FunFam" id="3.40.50.410:FF:000004">
    <property type="entry name" value="collagen alpha-6(VI) chain"/>
    <property type="match status" value="2"/>
</dbReference>
<evidence type="ECO:0000259" key="9">
    <source>
        <dbReference type="PROSITE" id="PS50234"/>
    </source>
</evidence>
<evidence type="ECO:0000256" key="3">
    <source>
        <dbReference type="ARBA" id="ARBA00022536"/>
    </source>
</evidence>